<gene>
    <name evidence="1" type="ORF">AACT_2098</name>
</gene>
<sequence>MKKNFIWQSNFEESQVEDIEILISNVIEERNLVPCHLNQLDIILAITGPLDNILEGQILCTCKKVIMKFEGSSDGSKLTLEENL</sequence>
<dbReference type="AlphaFoldDB" id="A0A6M8EL36"/>
<keyword evidence="2" id="KW-1185">Reference proteome</keyword>
<protein>
    <submittedName>
        <fullName evidence="1">Uncharacterized protein</fullName>
    </submittedName>
</protein>
<reference evidence="1 2" key="1">
    <citation type="submission" date="2019-08" db="EMBL/GenBank/DDBJ databases">
        <title>Complete genome sequence of Arcobacter acticola.</title>
        <authorList>
            <person name="Miller W."/>
        </authorList>
    </citation>
    <scope>NUCLEOTIDE SEQUENCE [LARGE SCALE GENOMIC DNA]</scope>
    <source>
        <strain evidence="1 2">KCTC 52212</strain>
    </source>
</reference>
<proteinExistence type="predicted"/>
<organism evidence="1 2">
    <name type="scientific">Arcobacter acticola</name>
    <dbReference type="NCBI Taxonomy" id="1849015"/>
    <lineage>
        <taxon>Bacteria</taxon>
        <taxon>Pseudomonadati</taxon>
        <taxon>Campylobacterota</taxon>
        <taxon>Epsilonproteobacteria</taxon>
        <taxon>Campylobacterales</taxon>
        <taxon>Arcobacteraceae</taxon>
        <taxon>Arcobacter</taxon>
    </lineage>
</organism>
<dbReference type="Proteomes" id="UP000503483">
    <property type="component" value="Chromosome"/>
</dbReference>
<dbReference type="RefSeq" id="WP_172126787.1">
    <property type="nucleotide sequence ID" value="NZ_CP042652.1"/>
</dbReference>
<dbReference type="EMBL" id="CP042652">
    <property type="protein sequence ID" value="QKE29228.1"/>
    <property type="molecule type" value="Genomic_DNA"/>
</dbReference>
<accession>A0A6M8EL36</accession>
<evidence type="ECO:0000313" key="2">
    <source>
        <dbReference type="Proteomes" id="UP000503483"/>
    </source>
</evidence>
<dbReference type="KEGG" id="paco:AACT_2098"/>
<evidence type="ECO:0000313" key="1">
    <source>
        <dbReference type="EMBL" id="QKE29228.1"/>
    </source>
</evidence>
<name>A0A6M8EL36_9BACT</name>